<dbReference type="Pfam" id="PF03121">
    <property type="entry name" value="Herpes_UL52"/>
    <property type="match status" value="1"/>
</dbReference>
<evidence type="ECO:0000313" key="6">
    <source>
        <dbReference type="Proteomes" id="UP000002640"/>
    </source>
</evidence>
<dbReference type="GO" id="GO:0003887">
    <property type="term" value="F:DNA-directed DNA polymerase activity"/>
    <property type="evidence" value="ECO:0007669"/>
    <property type="project" value="UniProtKB-EC"/>
</dbReference>
<gene>
    <name evidence="5" type="ORF">PHYSODRAFT_310394</name>
</gene>
<comment type="catalytic activity">
    <reaction evidence="4">
        <text>DNA(n) + a 2'-deoxyribonucleoside 5'-triphosphate = DNA(n+1) + diphosphate</text>
        <dbReference type="Rhea" id="RHEA:22508"/>
        <dbReference type="Rhea" id="RHEA-COMP:17339"/>
        <dbReference type="Rhea" id="RHEA-COMP:17340"/>
        <dbReference type="ChEBI" id="CHEBI:33019"/>
        <dbReference type="ChEBI" id="CHEBI:61560"/>
        <dbReference type="ChEBI" id="CHEBI:173112"/>
        <dbReference type="EC" id="2.7.7.7"/>
    </reaction>
    <physiologicalReaction direction="left-to-right" evidence="4">
        <dbReference type="Rhea" id="RHEA:22509"/>
    </physiologicalReaction>
</comment>
<dbReference type="GO" id="GO:0009411">
    <property type="term" value="P:response to UV"/>
    <property type="evidence" value="ECO:0007669"/>
    <property type="project" value="TreeGrafter"/>
</dbReference>
<dbReference type="EMBL" id="JH159151">
    <property type="protein sequence ID" value="EGZ30510.1"/>
    <property type="molecule type" value="Genomic_DNA"/>
</dbReference>
<keyword evidence="6" id="KW-1185">Reference proteome</keyword>
<comment type="catalytic activity">
    <reaction evidence="2">
        <text>ssDNA + n NTP = ssDNA/pppN(pN)n-1 hybrid + (n-1) diphosphate.</text>
        <dbReference type="EC" id="2.7.7.102"/>
    </reaction>
</comment>
<dbReference type="RefSeq" id="XP_009517785.1">
    <property type="nucleotide sequence ID" value="XM_009519490.1"/>
</dbReference>
<evidence type="ECO:0000256" key="4">
    <source>
        <dbReference type="ARBA" id="ARBA00047303"/>
    </source>
</evidence>
<dbReference type="GO" id="GO:0005759">
    <property type="term" value="C:mitochondrial matrix"/>
    <property type="evidence" value="ECO:0007669"/>
    <property type="project" value="TreeGrafter"/>
</dbReference>
<dbReference type="GeneID" id="20643268"/>
<dbReference type="Proteomes" id="UP000002640">
    <property type="component" value="Unassembled WGS sequence"/>
</dbReference>
<dbReference type="GO" id="GO:0031297">
    <property type="term" value="P:replication fork processing"/>
    <property type="evidence" value="ECO:0007669"/>
    <property type="project" value="TreeGrafter"/>
</dbReference>
<evidence type="ECO:0000256" key="1">
    <source>
        <dbReference type="ARBA" id="ARBA00026139"/>
    </source>
</evidence>
<sequence length="697" mass="77895">MTQVFESEACRIWTGALGAPLHAIEDAEQRELDVLPFSLQIWLSTQPDTASVDVQSSRKQGLHLVKSPGISANSAQSQQNSGLLLPIAALSCFSLYSPSPFVSSVLVVLDVDDRWQQGYFFGRVRRSVTGKEDVRTGDGGNGSDEFYDTEVAEELLAALHTAFPKVPLSSSAKECLSKREICRRAGGPNKLGQMVKRRKTLSAEAFYGAGTPKPALPGPSGGSASDNSWGSFYEKLQFRVSHSLMCQLEGTAPISSSFPRQHEAFEFADQVAALRRRVKASRGVSGYVGPDDERVPRVFSFESAGDGKRRFLVASFAEFWKNYKKTRVDQRHVYEIIREGTPCRLYFDLELKRAINPHVDGDSLVTRLVSLLQLQLYRRYGIHTHLGSIYQLDSSTPAKFSRHLIFHLPDGALFVDNLHAGAFVREFISDLVAFSGDDSDDREAHDLFTPFLINTESQDDPVDKKQLFIDTGVYTRNRMFRVLGSSKFKKNAILRPLNASSSTPDELNQDLFVNTLVCPYPSLEAMEMNQPTIRRRLLRCEPSPTALGRSKRFTTSRSTSKTLPSSSVECRRSIYPALDTFIRSISTTGGVQGEIRAIQMLMANNSAMLAVLPGQQPNQEEQTGDTTTAAQAYPWMIIYHMARNRWCANIRRPHKSNNVMFIVDIDQRVFYQKCHDPACQAIDFRYDDKSFSIVAAS</sequence>
<dbReference type="KEGG" id="psoj:PHYSODRAFT_310394"/>
<organism evidence="5 6">
    <name type="scientific">Phytophthora sojae (strain P6497)</name>
    <name type="common">Soybean stem and root rot agent</name>
    <name type="synonym">Phytophthora megasperma f. sp. glycines</name>
    <dbReference type="NCBI Taxonomy" id="1094619"/>
    <lineage>
        <taxon>Eukaryota</taxon>
        <taxon>Sar</taxon>
        <taxon>Stramenopiles</taxon>
        <taxon>Oomycota</taxon>
        <taxon>Peronosporomycetes</taxon>
        <taxon>Peronosporales</taxon>
        <taxon>Peronosporaceae</taxon>
        <taxon>Phytophthora</taxon>
    </lineage>
</organism>
<dbReference type="EC" id="2.7.7.102" evidence="3"/>
<dbReference type="InterPro" id="IPR044917">
    <property type="entry name" value="PRIMPOL"/>
</dbReference>
<dbReference type="InParanoid" id="G4YLM9"/>
<accession>G4YLM9</accession>
<dbReference type="GO" id="GO:0006264">
    <property type="term" value="P:mitochondrial DNA replication"/>
    <property type="evidence" value="ECO:0007669"/>
    <property type="project" value="TreeGrafter"/>
</dbReference>
<reference evidence="5 6" key="1">
    <citation type="journal article" date="2006" name="Science">
        <title>Phytophthora genome sequences uncover evolutionary origins and mechanisms of pathogenesis.</title>
        <authorList>
            <person name="Tyler B.M."/>
            <person name="Tripathy S."/>
            <person name="Zhang X."/>
            <person name="Dehal P."/>
            <person name="Jiang R.H."/>
            <person name="Aerts A."/>
            <person name="Arredondo F.D."/>
            <person name="Baxter L."/>
            <person name="Bensasson D."/>
            <person name="Beynon J.L."/>
            <person name="Chapman J."/>
            <person name="Damasceno C.M."/>
            <person name="Dorrance A.E."/>
            <person name="Dou D."/>
            <person name="Dickerman A.W."/>
            <person name="Dubchak I.L."/>
            <person name="Garbelotto M."/>
            <person name="Gijzen M."/>
            <person name="Gordon S.G."/>
            <person name="Govers F."/>
            <person name="Grunwald N.J."/>
            <person name="Huang W."/>
            <person name="Ivors K.L."/>
            <person name="Jones R.W."/>
            <person name="Kamoun S."/>
            <person name="Krampis K."/>
            <person name="Lamour K.H."/>
            <person name="Lee M.K."/>
            <person name="McDonald W.H."/>
            <person name="Medina M."/>
            <person name="Meijer H.J."/>
            <person name="Nordberg E.K."/>
            <person name="Maclean D.J."/>
            <person name="Ospina-Giraldo M.D."/>
            <person name="Morris P.F."/>
            <person name="Phuntumart V."/>
            <person name="Putnam N.H."/>
            <person name="Rash S."/>
            <person name="Rose J.K."/>
            <person name="Sakihama Y."/>
            <person name="Salamov A.A."/>
            <person name="Savidor A."/>
            <person name="Scheuring C.F."/>
            <person name="Smith B.M."/>
            <person name="Sobral B.W."/>
            <person name="Terry A."/>
            <person name="Torto-Alalibo T.A."/>
            <person name="Win J."/>
            <person name="Xu Z."/>
            <person name="Zhang H."/>
            <person name="Grigoriev I.V."/>
            <person name="Rokhsar D.S."/>
            <person name="Boore J.L."/>
        </authorList>
    </citation>
    <scope>NUCLEOTIDE SEQUENCE [LARGE SCALE GENOMIC DNA]</scope>
    <source>
        <strain evidence="5 6">P6497</strain>
    </source>
</reference>
<dbReference type="GO" id="GO:0042276">
    <property type="term" value="P:error-prone translesion synthesis"/>
    <property type="evidence" value="ECO:0007669"/>
    <property type="project" value="InterPro"/>
</dbReference>
<dbReference type="GO" id="GO:0003682">
    <property type="term" value="F:chromatin binding"/>
    <property type="evidence" value="ECO:0007669"/>
    <property type="project" value="TreeGrafter"/>
</dbReference>
<proteinExistence type="predicted"/>
<dbReference type="GO" id="GO:0005634">
    <property type="term" value="C:nucleus"/>
    <property type="evidence" value="ECO:0007669"/>
    <property type="project" value="TreeGrafter"/>
</dbReference>
<dbReference type="PANTHER" id="PTHR31399">
    <property type="entry name" value="DNA-DIRECTED PRIMASE / POLYMERASE PROTEIN"/>
    <property type="match status" value="1"/>
</dbReference>
<name>G4YLM9_PHYSP</name>
<evidence type="ECO:0000256" key="3">
    <source>
        <dbReference type="ARBA" id="ARBA00044768"/>
    </source>
</evidence>
<dbReference type="SMR" id="G4YLM9"/>
<evidence type="ECO:0000256" key="2">
    <source>
        <dbReference type="ARBA" id="ARBA00044677"/>
    </source>
</evidence>
<protein>
    <recommendedName>
        <fullName evidence="1">DNA-directed primase/polymerase protein</fullName>
        <ecNumber evidence="3">2.7.7.102</ecNumber>
    </recommendedName>
</protein>
<dbReference type="AlphaFoldDB" id="G4YLM9"/>
<evidence type="ECO:0000313" key="5">
    <source>
        <dbReference type="EMBL" id="EGZ30510.1"/>
    </source>
</evidence>
<dbReference type="OMA" id="YEKLQFR"/>
<dbReference type="PANTHER" id="PTHR31399:SF0">
    <property type="entry name" value="DNA-DIRECTED PRIMASE_POLYMERASE PROTEIN"/>
    <property type="match status" value="1"/>
</dbReference>